<dbReference type="GO" id="GO:0007165">
    <property type="term" value="P:signal transduction"/>
    <property type="evidence" value="ECO:0007669"/>
    <property type="project" value="InterPro"/>
</dbReference>
<dbReference type="InterPro" id="IPR000157">
    <property type="entry name" value="TIR_dom"/>
</dbReference>
<feature type="domain" description="TIR" evidence="1">
    <location>
        <begin position="3"/>
        <end position="90"/>
    </location>
</feature>
<organism evidence="2 3">
    <name type="scientific">Proteus penneri</name>
    <dbReference type="NCBI Taxonomy" id="102862"/>
    <lineage>
        <taxon>Bacteria</taxon>
        <taxon>Pseudomonadati</taxon>
        <taxon>Pseudomonadota</taxon>
        <taxon>Gammaproteobacteria</taxon>
        <taxon>Enterobacterales</taxon>
        <taxon>Morganellaceae</taxon>
        <taxon>Proteus</taxon>
    </lineage>
</organism>
<dbReference type="Gene3D" id="3.40.50.10140">
    <property type="entry name" value="Toll/interleukin-1 receptor homology (TIR) domain"/>
    <property type="match status" value="1"/>
</dbReference>
<proteinExistence type="predicted"/>
<accession>A0A0G4Q0B0</accession>
<reference evidence="3" key="1">
    <citation type="submission" date="2015-06" db="EMBL/GenBank/DDBJ databases">
        <authorList>
            <person name="Urmite Genomes"/>
        </authorList>
    </citation>
    <scope>NUCLEOTIDE SEQUENCE [LARGE SCALE GENOMIC DNA]</scope>
    <source>
        <strain evidence="3">CSUR P1867</strain>
    </source>
</reference>
<dbReference type="InterPro" id="IPR035897">
    <property type="entry name" value="Toll_tir_struct_dom_sf"/>
</dbReference>
<gene>
    <name evidence="2" type="ORF">BN1804_00242</name>
</gene>
<evidence type="ECO:0000259" key="1">
    <source>
        <dbReference type="Pfam" id="PF13676"/>
    </source>
</evidence>
<dbReference type="AlphaFoldDB" id="A0A0G4Q0B0"/>
<sequence length="151" mass="17601">MNIFVSYTTRDDNIDRKLLERISEIISLYGHCYIDLLHNTEKNKQRHVEFMLSQSNCVILIASSSIFISKWVQWELNEAKKRCIPIIIVEAKSDITNTLKNLKSKLATNAYLLSKLENKKLQSHQKISDFYLESTSNKLTMIKNTCFLLVK</sequence>
<dbReference type="Pfam" id="PF13676">
    <property type="entry name" value="TIR_2"/>
    <property type="match status" value="1"/>
</dbReference>
<dbReference type="RefSeq" id="WP_082147300.1">
    <property type="nucleotide sequence ID" value="NZ_CVRY01000001.1"/>
</dbReference>
<dbReference type="SUPFAM" id="SSF52200">
    <property type="entry name" value="Toll/Interleukin receptor TIR domain"/>
    <property type="match status" value="1"/>
</dbReference>
<name>A0A0G4Q0B0_9GAMM</name>
<dbReference type="Proteomes" id="UP000183920">
    <property type="component" value="Unassembled WGS sequence"/>
</dbReference>
<evidence type="ECO:0000313" key="2">
    <source>
        <dbReference type="EMBL" id="CRL59069.1"/>
    </source>
</evidence>
<dbReference type="EMBL" id="CVRY01000001">
    <property type="protein sequence ID" value="CRL59069.1"/>
    <property type="molecule type" value="Genomic_DNA"/>
</dbReference>
<evidence type="ECO:0000313" key="3">
    <source>
        <dbReference type="Proteomes" id="UP000183920"/>
    </source>
</evidence>
<protein>
    <recommendedName>
        <fullName evidence="1">TIR domain-containing protein</fullName>
    </recommendedName>
</protein>